<dbReference type="InterPro" id="IPR035965">
    <property type="entry name" value="PAS-like_dom_sf"/>
</dbReference>
<dbReference type="SUPFAM" id="SSF46689">
    <property type="entry name" value="Homeodomain-like"/>
    <property type="match status" value="2"/>
</dbReference>
<keyword evidence="1" id="KW-0805">Transcription regulation</keyword>
<dbReference type="InterPro" id="IPR050204">
    <property type="entry name" value="AraC_XylS_family_regulators"/>
</dbReference>
<dbReference type="SUPFAM" id="SSF55785">
    <property type="entry name" value="PYP-like sensor domain (PAS domain)"/>
    <property type="match status" value="1"/>
</dbReference>
<dbReference type="InterPro" id="IPR009057">
    <property type="entry name" value="Homeodomain-like_sf"/>
</dbReference>
<dbReference type="PANTHER" id="PTHR46796">
    <property type="entry name" value="HTH-TYPE TRANSCRIPTIONAL ACTIVATOR RHAS-RELATED"/>
    <property type="match status" value="1"/>
</dbReference>
<dbReference type="PROSITE" id="PS01124">
    <property type="entry name" value="HTH_ARAC_FAMILY_2"/>
    <property type="match status" value="1"/>
</dbReference>
<organism evidence="5 6">
    <name type="scientific">Blastopirellula marina DSM 3645</name>
    <dbReference type="NCBI Taxonomy" id="314230"/>
    <lineage>
        <taxon>Bacteria</taxon>
        <taxon>Pseudomonadati</taxon>
        <taxon>Planctomycetota</taxon>
        <taxon>Planctomycetia</taxon>
        <taxon>Pirellulales</taxon>
        <taxon>Pirellulaceae</taxon>
        <taxon>Blastopirellula</taxon>
    </lineage>
</organism>
<accession>A3ZX74</accession>
<evidence type="ECO:0000313" key="5">
    <source>
        <dbReference type="EMBL" id="EAQ78955.1"/>
    </source>
</evidence>
<dbReference type="Gene3D" id="3.30.450.20">
    <property type="entry name" value="PAS domain"/>
    <property type="match status" value="1"/>
</dbReference>
<sequence>MNHESQAFQADFFRQSLQAESVIALFDSLPQTYFYLKDRQGRFVKVNQLFLDNHDLKDESEAIGKTDRDFHPPLLANAYIEEDRRVMASRKPLPGQIWLVPHRRRTPRWYVCTKTPLFDMQGEVVGIAGAMYRIEQQDELAKYLQELFTVARYIEKHYAESISMADMAQLTGLSPTHFNRRFRELLRVTPTHYLKTVRIQAAQKLLTTTSRSLIEIAAAVGFTDQSHLTKRFREVTGLTPAAYRRQYVR</sequence>
<dbReference type="OrthoDB" id="9806208at2"/>
<dbReference type="InterPro" id="IPR013656">
    <property type="entry name" value="PAS_4"/>
</dbReference>
<dbReference type="Proteomes" id="UP000004358">
    <property type="component" value="Unassembled WGS sequence"/>
</dbReference>
<dbReference type="Gene3D" id="1.10.10.60">
    <property type="entry name" value="Homeodomain-like"/>
    <property type="match status" value="2"/>
</dbReference>
<dbReference type="HOGENOM" id="CLU_077604_0_0_0"/>
<dbReference type="InterPro" id="IPR018060">
    <property type="entry name" value="HTH_AraC"/>
</dbReference>
<reference evidence="5 6" key="1">
    <citation type="submission" date="2006-02" db="EMBL/GenBank/DDBJ databases">
        <authorList>
            <person name="Amann R."/>
            <person name="Ferriera S."/>
            <person name="Johnson J."/>
            <person name="Kravitz S."/>
            <person name="Halpern A."/>
            <person name="Remington K."/>
            <person name="Beeson K."/>
            <person name="Tran B."/>
            <person name="Rogers Y.-H."/>
            <person name="Friedman R."/>
            <person name="Venter J.C."/>
        </authorList>
    </citation>
    <scope>NUCLEOTIDE SEQUENCE [LARGE SCALE GENOMIC DNA]</scope>
    <source>
        <strain evidence="5 6">DSM 3645</strain>
    </source>
</reference>
<dbReference type="PANTHER" id="PTHR46796:SF13">
    <property type="entry name" value="HTH-TYPE TRANSCRIPTIONAL ACTIVATOR RHAS"/>
    <property type="match status" value="1"/>
</dbReference>
<evidence type="ECO:0000256" key="2">
    <source>
        <dbReference type="ARBA" id="ARBA00023125"/>
    </source>
</evidence>
<dbReference type="InterPro" id="IPR018062">
    <property type="entry name" value="HTH_AraC-typ_CS"/>
</dbReference>
<dbReference type="GO" id="GO:0043565">
    <property type="term" value="F:sequence-specific DNA binding"/>
    <property type="evidence" value="ECO:0007669"/>
    <property type="project" value="InterPro"/>
</dbReference>
<feature type="domain" description="HTH araC/xylS-type" evidence="4">
    <location>
        <begin position="148"/>
        <end position="246"/>
    </location>
</feature>
<dbReference type="EMBL" id="AANZ01000017">
    <property type="protein sequence ID" value="EAQ78955.1"/>
    <property type="molecule type" value="Genomic_DNA"/>
</dbReference>
<dbReference type="STRING" id="314230.DSM3645_27783"/>
<gene>
    <name evidence="5" type="ORF">DSM3645_27783</name>
</gene>
<dbReference type="SMART" id="SM00342">
    <property type="entry name" value="HTH_ARAC"/>
    <property type="match status" value="1"/>
</dbReference>
<protein>
    <submittedName>
        <fullName evidence="5">Probable transcription regulator</fullName>
    </submittedName>
</protein>
<keyword evidence="2" id="KW-0238">DNA-binding</keyword>
<dbReference type="eggNOG" id="COG2207">
    <property type="taxonomic scope" value="Bacteria"/>
</dbReference>
<evidence type="ECO:0000313" key="6">
    <source>
        <dbReference type="Proteomes" id="UP000004358"/>
    </source>
</evidence>
<keyword evidence="3" id="KW-0804">Transcription</keyword>
<dbReference type="GO" id="GO:0003700">
    <property type="term" value="F:DNA-binding transcription factor activity"/>
    <property type="evidence" value="ECO:0007669"/>
    <property type="project" value="InterPro"/>
</dbReference>
<evidence type="ECO:0000256" key="1">
    <source>
        <dbReference type="ARBA" id="ARBA00023015"/>
    </source>
</evidence>
<proteinExistence type="predicted"/>
<evidence type="ECO:0000259" key="4">
    <source>
        <dbReference type="PROSITE" id="PS01124"/>
    </source>
</evidence>
<evidence type="ECO:0000256" key="3">
    <source>
        <dbReference type="ARBA" id="ARBA00023163"/>
    </source>
</evidence>
<dbReference type="AlphaFoldDB" id="A3ZX74"/>
<dbReference type="RefSeq" id="WP_002653450.1">
    <property type="nucleotide sequence ID" value="NZ_CH672376.1"/>
</dbReference>
<comment type="caution">
    <text evidence="5">The sequence shown here is derived from an EMBL/GenBank/DDBJ whole genome shotgun (WGS) entry which is preliminary data.</text>
</comment>
<dbReference type="Pfam" id="PF12833">
    <property type="entry name" value="HTH_18"/>
    <property type="match status" value="1"/>
</dbReference>
<dbReference type="PROSITE" id="PS00041">
    <property type="entry name" value="HTH_ARAC_FAMILY_1"/>
    <property type="match status" value="1"/>
</dbReference>
<name>A3ZX74_9BACT</name>
<dbReference type="Pfam" id="PF08448">
    <property type="entry name" value="PAS_4"/>
    <property type="match status" value="1"/>
</dbReference>